<keyword evidence="2" id="KW-0547">Nucleotide-binding</keyword>
<evidence type="ECO:0000256" key="1">
    <source>
        <dbReference type="ARBA" id="ARBA00022679"/>
    </source>
</evidence>
<name>A0A497ERV1_9CREN</name>
<gene>
    <name evidence="6" type="ORF">DRJ31_02495</name>
    <name evidence="7" type="ORF">DRJ33_03680</name>
</gene>
<evidence type="ECO:0000313" key="8">
    <source>
        <dbReference type="Proteomes" id="UP000272051"/>
    </source>
</evidence>
<dbReference type="InterPro" id="IPR011375">
    <property type="entry name" value="MfnE"/>
</dbReference>
<evidence type="ECO:0000313" key="6">
    <source>
        <dbReference type="EMBL" id="RLE50095.1"/>
    </source>
</evidence>
<dbReference type="PANTHER" id="PTHR43654:SF1">
    <property type="entry name" value="ISOPENTENYL PHOSPHATE KINASE"/>
    <property type="match status" value="1"/>
</dbReference>
<feature type="domain" description="Aspartate/glutamate/uridylate kinase" evidence="5">
    <location>
        <begin position="24"/>
        <end position="214"/>
    </location>
</feature>
<dbReference type="AlphaFoldDB" id="A0A497ERV1"/>
<dbReference type="InterPro" id="IPR001048">
    <property type="entry name" value="Asp/Glu/Uridylate_kinase"/>
</dbReference>
<dbReference type="SUPFAM" id="SSF53633">
    <property type="entry name" value="Carbamate kinase-like"/>
    <property type="match status" value="1"/>
</dbReference>
<dbReference type="EMBL" id="QMQX01000051">
    <property type="protein sequence ID" value="RLE52488.1"/>
    <property type="molecule type" value="Genomic_DNA"/>
</dbReference>
<evidence type="ECO:0000313" key="9">
    <source>
        <dbReference type="Proteomes" id="UP000278475"/>
    </source>
</evidence>
<dbReference type="PIRSF" id="PIRSF004857">
    <property type="entry name" value="Kin_aa_kin"/>
    <property type="match status" value="1"/>
</dbReference>
<dbReference type="Gene3D" id="3.40.1160.10">
    <property type="entry name" value="Acetylglutamate kinase-like"/>
    <property type="match status" value="1"/>
</dbReference>
<reference evidence="8 9" key="1">
    <citation type="submission" date="2018-06" db="EMBL/GenBank/DDBJ databases">
        <title>Extensive metabolic versatility and redundancy in microbially diverse, dynamic hydrothermal sediments.</title>
        <authorList>
            <person name="Dombrowski N."/>
            <person name="Teske A."/>
            <person name="Baker B.J."/>
        </authorList>
    </citation>
    <scope>NUCLEOTIDE SEQUENCE [LARGE SCALE GENOMIC DNA]</scope>
    <source>
        <strain evidence="7">B34_G17</strain>
        <strain evidence="6">B66_G16</strain>
    </source>
</reference>
<keyword evidence="3" id="KW-0418">Kinase</keyword>
<dbReference type="GO" id="GO:0004349">
    <property type="term" value="F:glutamate 5-kinase activity"/>
    <property type="evidence" value="ECO:0007669"/>
    <property type="project" value="TreeGrafter"/>
</dbReference>
<evidence type="ECO:0000256" key="3">
    <source>
        <dbReference type="ARBA" id="ARBA00022777"/>
    </source>
</evidence>
<organism evidence="6 9">
    <name type="scientific">Thermoproteota archaeon</name>
    <dbReference type="NCBI Taxonomy" id="2056631"/>
    <lineage>
        <taxon>Archaea</taxon>
        <taxon>Thermoproteota</taxon>
    </lineage>
</organism>
<dbReference type="GO" id="GO:0005829">
    <property type="term" value="C:cytosol"/>
    <property type="evidence" value="ECO:0007669"/>
    <property type="project" value="TreeGrafter"/>
</dbReference>
<dbReference type="PANTHER" id="PTHR43654">
    <property type="entry name" value="GLUTAMATE 5-KINASE"/>
    <property type="match status" value="1"/>
</dbReference>
<accession>A0A497ERV1</accession>
<keyword evidence="4" id="KW-0067">ATP-binding</keyword>
<evidence type="ECO:0000256" key="2">
    <source>
        <dbReference type="ARBA" id="ARBA00022741"/>
    </source>
</evidence>
<evidence type="ECO:0000313" key="7">
    <source>
        <dbReference type="EMBL" id="RLE52488.1"/>
    </source>
</evidence>
<sequence length="238" mass="26667">MAQIGELVLRSREEPVDKKEVDCLIKIGGSLLDYPDSLVTLCRGISDLRFELKLAIVPGGGWFADVVRRAYAVFLISEEKAHDMAVLGMDQYAHLLAHLINGSILVESLEELLAYANSFKIPITLSSRFNLEVEKSWNITSDSIAAYIATYVKPRKLVLVKDVDGVYTSDPKRDKDAKLLTDLHVQDLEKLSSSCLDRRFSHYLKMAQVSCVVVNGLYLNRVVNALRGKPDVYTTIYV</sequence>
<evidence type="ECO:0000256" key="4">
    <source>
        <dbReference type="ARBA" id="ARBA00022840"/>
    </source>
</evidence>
<comment type="caution">
    <text evidence="6">The sequence shown here is derived from an EMBL/GenBank/DDBJ whole genome shotgun (WGS) entry which is preliminary data.</text>
</comment>
<dbReference type="InterPro" id="IPR036393">
    <property type="entry name" value="AceGlu_kinase-like_sf"/>
</dbReference>
<dbReference type="Pfam" id="PF00696">
    <property type="entry name" value="AA_kinase"/>
    <property type="match status" value="1"/>
</dbReference>
<keyword evidence="1" id="KW-0808">Transferase</keyword>
<evidence type="ECO:0000259" key="5">
    <source>
        <dbReference type="Pfam" id="PF00696"/>
    </source>
</evidence>
<dbReference type="Proteomes" id="UP000272051">
    <property type="component" value="Unassembled WGS sequence"/>
</dbReference>
<proteinExistence type="predicted"/>
<protein>
    <recommendedName>
        <fullName evidence="5">Aspartate/glutamate/uridylate kinase domain-containing protein</fullName>
    </recommendedName>
</protein>
<dbReference type="Proteomes" id="UP000278475">
    <property type="component" value="Unassembled WGS sequence"/>
</dbReference>
<dbReference type="EMBL" id="QMQV01000013">
    <property type="protein sequence ID" value="RLE50095.1"/>
    <property type="molecule type" value="Genomic_DNA"/>
</dbReference>
<dbReference type="GO" id="GO:0005524">
    <property type="term" value="F:ATP binding"/>
    <property type="evidence" value="ECO:0007669"/>
    <property type="project" value="UniProtKB-KW"/>
</dbReference>